<dbReference type="PROSITE" id="PS51257">
    <property type="entry name" value="PROKAR_LIPOPROTEIN"/>
    <property type="match status" value="1"/>
</dbReference>
<feature type="signal peptide" evidence="2">
    <location>
        <begin position="1"/>
        <end position="20"/>
    </location>
</feature>
<comment type="caution">
    <text evidence="4">The sequence shown here is derived from an EMBL/GenBank/DDBJ whole genome shotgun (WGS) entry which is preliminary data.</text>
</comment>
<evidence type="ECO:0000313" key="5">
    <source>
        <dbReference type="Proteomes" id="UP001382904"/>
    </source>
</evidence>
<protein>
    <submittedName>
        <fullName evidence="4">DUF4232 domain-containing protein</fullName>
    </submittedName>
</protein>
<feature type="compositionally biased region" description="Pro residues" evidence="1">
    <location>
        <begin position="28"/>
        <end position="40"/>
    </location>
</feature>
<proteinExistence type="predicted"/>
<dbReference type="Proteomes" id="UP001382904">
    <property type="component" value="Unassembled WGS sequence"/>
</dbReference>
<name>A0ABU8UA09_9ACTN</name>
<evidence type="ECO:0000256" key="1">
    <source>
        <dbReference type="SAM" id="MobiDB-lite"/>
    </source>
</evidence>
<feature type="domain" description="DUF4232" evidence="3">
    <location>
        <begin position="57"/>
        <end position="197"/>
    </location>
</feature>
<feature type="chain" id="PRO_5045727235" evidence="2">
    <location>
        <begin position="21"/>
        <end position="201"/>
    </location>
</feature>
<dbReference type="InterPro" id="IPR025326">
    <property type="entry name" value="DUF4232"/>
</dbReference>
<accession>A0ABU8UA09</accession>
<keyword evidence="5" id="KW-1185">Reference proteome</keyword>
<keyword evidence="2" id="KW-0732">Signal</keyword>
<dbReference type="Pfam" id="PF14016">
    <property type="entry name" value="DUF4232"/>
    <property type="match status" value="1"/>
</dbReference>
<evidence type="ECO:0000313" key="4">
    <source>
        <dbReference type="EMBL" id="MEJ8644361.1"/>
    </source>
</evidence>
<gene>
    <name evidence="4" type="ORF">WKI68_29675</name>
</gene>
<organism evidence="4 5">
    <name type="scientific">Streptomyces caledonius</name>
    <dbReference type="NCBI Taxonomy" id="3134107"/>
    <lineage>
        <taxon>Bacteria</taxon>
        <taxon>Bacillati</taxon>
        <taxon>Actinomycetota</taxon>
        <taxon>Actinomycetes</taxon>
        <taxon>Kitasatosporales</taxon>
        <taxon>Streptomycetaceae</taxon>
        <taxon>Streptomyces</taxon>
    </lineage>
</organism>
<evidence type="ECO:0000259" key="3">
    <source>
        <dbReference type="Pfam" id="PF14016"/>
    </source>
</evidence>
<sequence>MIAKLWTRGMVGVVVAGVLAGTAACEAPPAPRAAPGPTAPTKPVGTAQPGTGTGPSCPEGGVRLLETDGNAAMGLRVAGFQLVNCGAQPYVLEGYPQVSLRDDHNAPVEVAVEHGAEGITTGVPHIEAAPQPVTLAPGQAAAFWMVWRNLVTDPTVTAATASVVEVEPRPGAPRLSLRTAHPVDLGNTGKLGLGPWTAVAR</sequence>
<feature type="region of interest" description="Disordered" evidence="1">
    <location>
        <begin position="28"/>
        <end position="58"/>
    </location>
</feature>
<dbReference type="EMBL" id="JBBKAM010000002">
    <property type="protein sequence ID" value="MEJ8644361.1"/>
    <property type="molecule type" value="Genomic_DNA"/>
</dbReference>
<evidence type="ECO:0000256" key="2">
    <source>
        <dbReference type="SAM" id="SignalP"/>
    </source>
</evidence>
<reference evidence="4 5" key="1">
    <citation type="submission" date="2024-03" db="EMBL/GenBank/DDBJ databases">
        <title>Novel Streptomyces species of biotechnological and ecological value are a feature of Machair soil.</title>
        <authorList>
            <person name="Prole J.R."/>
            <person name="Goodfellow M."/>
            <person name="Allenby N."/>
            <person name="Ward A.C."/>
        </authorList>
    </citation>
    <scope>NUCLEOTIDE SEQUENCE [LARGE SCALE GENOMIC DNA]</scope>
    <source>
        <strain evidence="4 5">MS1.HAVA.3</strain>
    </source>
</reference>